<sequence length="114" mass="12925">MAAFKFCVLLFVSFLMVASSRAATKKQVLELLSKVPKEERIAFLRYNLLKGYEYIKAAQNNKYSRISPTVSAAIYQYVTNEHVVAEKSKLRSLQNTVCFPSGCIDMDDPGIYPF</sequence>
<evidence type="ECO:0000256" key="1">
    <source>
        <dbReference type="SAM" id="SignalP"/>
    </source>
</evidence>
<dbReference type="Proteomes" id="UP001154078">
    <property type="component" value="Chromosome 1"/>
</dbReference>
<evidence type="ECO:0000313" key="2">
    <source>
        <dbReference type="EMBL" id="CAH0546061.1"/>
    </source>
</evidence>
<keyword evidence="3" id="KW-1185">Reference proteome</keyword>
<dbReference type="EMBL" id="OV121132">
    <property type="protein sequence ID" value="CAH0546061.1"/>
    <property type="molecule type" value="Genomic_DNA"/>
</dbReference>
<dbReference type="AlphaFoldDB" id="A0A9P0AQX1"/>
<reference evidence="2" key="1">
    <citation type="submission" date="2021-12" db="EMBL/GenBank/DDBJ databases">
        <authorList>
            <person name="King R."/>
        </authorList>
    </citation>
    <scope>NUCLEOTIDE SEQUENCE</scope>
</reference>
<evidence type="ECO:0000313" key="3">
    <source>
        <dbReference type="Proteomes" id="UP001154078"/>
    </source>
</evidence>
<protein>
    <submittedName>
        <fullName evidence="2">Uncharacterized protein</fullName>
    </submittedName>
</protein>
<gene>
    <name evidence="2" type="ORF">MELIAE_LOCUS313</name>
</gene>
<dbReference type="OrthoDB" id="7682224at2759"/>
<name>A0A9P0AQX1_BRAAE</name>
<keyword evidence="1" id="KW-0732">Signal</keyword>
<accession>A0A9P0AQX1</accession>
<proteinExistence type="predicted"/>
<feature type="signal peptide" evidence="1">
    <location>
        <begin position="1"/>
        <end position="22"/>
    </location>
</feature>
<organism evidence="2 3">
    <name type="scientific">Brassicogethes aeneus</name>
    <name type="common">Rape pollen beetle</name>
    <name type="synonym">Meligethes aeneus</name>
    <dbReference type="NCBI Taxonomy" id="1431903"/>
    <lineage>
        <taxon>Eukaryota</taxon>
        <taxon>Metazoa</taxon>
        <taxon>Ecdysozoa</taxon>
        <taxon>Arthropoda</taxon>
        <taxon>Hexapoda</taxon>
        <taxon>Insecta</taxon>
        <taxon>Pterygota</taxon>
        <taxon>Neoptera</taxon>
        <taxon>Endopterygota</taxon>
        <taxon>Coleoptera</taxon>
        <taxon>Polyphaga</taxon>
        <taxon>Cucujiformia</taxon>
        <taxon>Nitidulidae</taxon>
        <taxon>Meligethinae</taxon>
        <taxon>Brassicogethes</taxon>
    </lineage>
</organism>
<feature type="chain" id="PRO_5040165509" evidence="1">
    <location>
        <begin position="23"/>
        <end position="114"/>
    </location>
</feature>